<comment type="subcellular location">
    <subcellularLocation>
        <location evidence="2 9">Cytoplasm</location>
    </subcellularLocation>
</comment>
<evidence type="ECO:0000256" key="9">
    <source>
        <dbReference type="HAMAP-Rule" id="MF_00628"/>
    </source>
</evidence>
<evidence type="ECO:0000313" key="13">
    <source>
        <dbReference type="Proteomes" id="UP000317265"/>
    </source>
</evidence>
<keyword evidence="4 9" id="KW-0963">Cytoplasm</keyword>
<evidence type="ECO:0000313" key="10">
    <source>
        <dbReference type="EMBL" id="RZN55819.1"/>
    </source>
</evidence>
<dbReference type="Proteomes" id="UP000317265">
    <property type="component" value="Unassembled WGS sequence"/>
</dbReference>
<organism evidence="10 12">
    <name type="scientific">Thermoproteota archaeon</name>
    <dbReference type="NCBI Taxonomy" id="2056631"/>
    <lineage>
        <taxon>Archaea</taxon>
        <taxon>Thermoproteota</taxon>
    </lineage>
</organism>
<evidence type="ECO:0000313" key="11">
    <source>
        <dbReference type="EMBL" id="TDA38164.1"/>
    </source>
</evidence>
<sequence>MKQAIIVRQDLKMSKGKTAVQVAHAAVSSYIETYKLKREWAEKWIEEGQKKIVLKVNSLDELMEIKNRVEKEGIPNSLIIDAGLTELEPGTVTCLGIGPGPCELIDKIISNLKLL</sequence>
<dbReference type="AlphaFoldDB" id="A0A520KFE2"/>
<dbReference type="EMBL" id="QNVI01000058">
    <property type="protein sequence ID" value="TDA38164.1"/>
    <property type="molecule type" value="Genomic_DNA"/>
</dbReference>
<dbReference type="Pfam" id="PF01981">
    <property type="entry name" value="PTH2"/>
    <property type="match status" value="1"/>
</dbReference>
<evidence type="ECO:0000313" key="12">
    <source>
        <dbReference type="Proteomes" id="UP000316080"/>
    </source>
</evidence>
<proteinExistence type="inferred from homology"/>
<evidence type="ECO:0000256" key="6">
    <source>
        <dbReference type="ARBA" id="ARBA00038050"/>
    </source>
</evidence>
<dbReference type="GO" id="GO:0005829">
    <property type="term" value="C:cytosol"/>
    <property type="evidence" value="ECO:0007669"/>
    <property type="project" value="TreeGrafter"/>
</dbReference>
<dbReference type="CDD" id="cd02430">
    <property type="entry name" value="PTH2"/>
    <property type="match status" value="1"/>
</dbReference>
<dbReference type="InterPro" id="IPR034759">
    <property type="entry name" value="Pept_tRNA_hydro_arch"/>
</dbReference>
<accession>A0A520KFE2</accession>
<dbReference type="PANTHER" id="PTHR12649">
    <property type="entry name" value="PEPTIDYL-TRNA HYDROLASE 2"/>
    <property type="match status" value="1"/>
</dbReference>
<evidence type="ECO:0000256" key="8">
    <source>
        <dbReference type="ARBA" id="ARBA00050038"/>
    </source>
</evidence>
<evidence type="ECO:0000256" key="2">
    <source>
        <dbReference type="ARBA" id="ARBA00004496"/>
    </source>
</evidence>
<reference evidence="11 13" key="1">
    <citation type="journal article" date="2019" name="Nat. Microbiol.">
        <title>Expanding anaerobic alkane metabolism in the domain of Archaea.</title>
        <authorList>
            <person name="Wang Y."/>
            <person name="Wegener G."/>
            <person name="Hou J."/>
            <person name="Wang F."/>
            <person name="Xiao X."/>
        </authorList>
    </citation>
    <scope>NUCLEOTIDE SEQUENCE [LARGE SCALE GENOMIC DNA]</scope>
    <source>
        <strain evidence="11">WYZ-LMO11</strain>
    </source>
</reference>
<name>A0A520KFE2_9CREN</name>
<dbReference type="GO" id="GO:0006412">
    <property type="term" value="P:translation"/>
    <property type="evidence" value="ECO:0007669"/>
    <property type="project" value="UniProtKB-UniRule"/>
</dbReference>
<dbReference type="GO" id="GO:0004045">
    <property type="term" value="F:peptidyl-tRNA hydrolase activity"/>
    <property type="evidence" value="ECO:0007669"/>
    <property type="project" value="UniProtKB-UniRule"/>
</dbReference>
<dbReference type="Gene3D" id="3.40.1490.10">
    <property type="entry name" value="Bit1"/>
    <property type="match status" value="1"/>
</dbReference>
<gene>
    <name evidence="9" type="primary">pth</name>
    <name evidence="11" type="ORF">DSO09_05115</name>
    <name evidence="10" type="ORF">EF809_04565</name>
</gene>
<comment type="catalytic activity">
    <reaction evidence="7 9">
        <text>an N-acyl-L-alpha-aminoacyl-tRNA + H2O = an N-acyl-L-amino acid + a tRNA + H(+)</text>
        <dbReference type="Rhea" id="RHEA:54448"/>
        <dbReference type="Rhea" id="RHEA-COMP:10123"/>
        <dbReference type="Rhea" id="RHEA-COMP:13883"/>
        <dbReference type="ChEBI" id="CHEBI:15377"/>
        <dbReference type="ChEBI" id="CHEBI:15378"/>
        <dbReference type="ChEBI" id="CHEBI:59874"/>
        <dbReference type="ChEBI" id="CHEBI:78442"/>
        <dbReference type="ChEBI" id="CHEBI:138191"/>
        <dbReference type="EC" id="3.1.1.29"/>
    </reaction>
</comment>
<dbReference type="EC" id="3.1.1.29" evidence="3 9"/>
<comment type="similarity">
    <text evidence="6 9">Belongs to the PTH2 family.</text>
</comment>
<reference evidence="10 12" key="2">
    <citation type="journal article" date="2019" name="Nat. Microbiol.">
        <title>Wide diversity of methane and short-chain alkane metabolisms in uncultured archaea.</title>
        <authorList>
            <person name="Borrel G."/>
            <person name="Adam P.S."/>
            <person name="McKay L.J."/>
            <person name="Chen L.X."/>
            <person name="Sierra-Garcia I.N."/>
            <person name="Sieber C.M."/>
            <person name="Letourneur Q."/>
            <person name="Ghozlane A."/>
            <person name="Andersen G.L."/>
            <person name="Li W.J."/>
            <person name="Hallam S.J."/>
            <person name="Muyzer G."/>
            <person name="de Oliveira V.M."/>
            <person name="Inskeep W.P."/>
            <person name="Banfield J.F."/>
            <person name="Gribaldo S."/>
        </authorList>
    </citation>
    <scope>NUCLEOTIDE SEQUENCE [LARGE SCALE GENOMIC DNA]</scope>
    <source>
        <strain evidence="10">Verst-YHS</strain>
    </source>
</reference>
<comment type="function">
    <text evidence="1 9">The natural substrate for this enzyme may be peptidyl-tRNAs which drop off the ribosome during protein synthesis.</text>
</comment>
<dbReference type="Proteomes" id="UP000316080">
    <property type="component" value="Unassembled WGS sequence"/>
</dbReference>
<dbReference type="SUPFAM" id="SSF102462">
    <property type="entry name" value="Peptidyl-tRNA hydrolase II"/>
    <property type="match status" value="1"/>
</dbReference>
<comment type="caution">
    <text evidence="10">The sequence shown here is derived from an EMBL/GenBank/DDBJ whole genome shotgun (WGS) entry which is preliminary data.</text>
</comment>
<evidence type="ECO:0000256" key="7">
    <source>
        <dbReference type="ARBA" id="ARBA00048707"/>
    </source>
</evidence>
<evidence type="ECO:0000256" key="4">
    <source>
        <dbReference type="ARBA" id="ARBA00022490"/>
    </source>
</evidence>
<dbReference type="InterPro" id="IPR002833">
    <property type="entry name" value="PTH2"/>
</dbReference>
<evidence type="ECO:0000256" key="3">
    <source>
        <dbReference type="ARBA" id="ARBA00013260"/>
    </source>
</evidence>
<dbReference type="HAMAP" id="MF_00628">
    <property type="entry name" value="Pept_tRNA_hydro_arch"/>
    <property type="match status" value="1"/>
</dbReference>
<evidence type="ECO:0000256" key="5">
    <source>
        <dbReference type="ARBA" id="ARBA00022801"/>
    </source>
</evidence>
<keyword evidence="5 9" id="KW-0378">Hydrolase</keyword>
<dbReference type="NCBIfam" id="NF003314">
    <property type="entry name" value="PRK04322.1"/>
    <property type="match status" value="1"/>
</dbReference>
<dbReference type="NCBIfam" id="TIGR00283">
    <property type="entry name" value="arch_pth2"/>
    <property type="match status" value="1"/>
</dbReference>
<dbReference type="EMBL" id="RXIH01000035">
    <property type="protein sequence ID" value="RZN55819.1"/>
    <property type="molecule type" value="Genomic_DNA"/>
</dbReference>
<protein>
    <recommendedName>
        <fullName evidence="8 9">Peptidyl-tRNA hydrolase</fullName>
        <shortName evidence="9">PTH</shortName>
        <ecNumber evidence="3 9">3.1.1.29</ecNumber>
    </recommendedName>
</protein>
<dbReference type="PANTHER" id="PTHR12649:SF11">
    <property type="entry name" value="PEPTIDYL-TRNA HYDROLASE 2, MITOCHONDRIAL"/>
    <property type="match status" value="1"/>
</dbReference>
<evidence type="ECO:0000256" key="1">
    <source>
        <dbReference type="ARBA" id="ARBA00003043"/>
    </source>
</evidence>
<dbReference type="FunFam" id="3.40.1490.10:FF:000001">
    <property type="entry name" value="Peptidyl-tRNA hydrolase 2"/>
    <property type="match status" value="1"/>
</dbReference>
<dbReference type="InterPro" id="IPR023476">
    <property type="entry name" value="Pep_tRNA_hydro_II_dom_sf"/>
</dbReference>